<organism evidence="2 3">
    <name type="scientific">Aspergillus coremiiformis</name>
    <dbReference type="NCBI Taxonomy" id="138285"/>
    <lineage>
        <taxon>Eukaryota</taxon>
        <taxon>Fungi</taxon>
        <taxon>Dikarya</taxon>
        <taxon>Ascomycota</taxon>
        <taxon>Pezizomycotina</taxon>
        <taxon>Eurotiomycetes</taxon>
        <taxon>Eurotiomycetidae</taxon>
        <taxon>Eurotiales</taxon>
        <taxon>Aspergillaceae</taxon>
        <taxon>Aspergillus</taxon>
        <taxon>Aspergillus subgen. Circumdati</taxon>
    </lineage>
</organism>
<sequence>MKCRHIGYIDPGGSQREEKKEIVEATKKLPSTLRKHCVDSLFRRPATVLCRSHKKLNPDVIGYVFDLLQGEVTVHIESLCWYHEVLKGKSRELVDSLRDIQYMWVPSRRGTVPYQQNRCEACILARIATRPVYLMYLRTTLLSRIATRRNHWVPRLLPFIEESMACHKGHIGEIHYRSGEWAKILKHQRKHAQWALMSSNPIASLKQDIRCAEEVTVPLGIDLKTLESSQRDQQNYDGHREPDTIVKQALRRHVSDTDTLAGIIGLYNECRPLDWTSPPTPCTIENQSDRSSITYINELPVHAPPISPNNAPYLPPLAYTRDSQLVHSQPFYKRKAPAKRLSDDMDEASSRSWYIPPQEEIGWKDVLGKPTSLYLLANENPTLWQEGRHGGCEQLADQYRGLLSPAMPYYASDYGELSPGTEDENPMEKQDSQNTNWSYLFQA</sequence>
<gene>
    <name evidence="2" type="ORF">BDV28DRAFT_11637</name>
</gene>
<proteinExistence type="predicted"/>
<dbReference type="EMBL" id="ML739044">
    <property type="protein sequence ID" value="KAE8355966.1"/>
    <property type="molecule type" value="Genomic_DNA"/>
</dbReference>
<evidence type="ECO:0000313" key="2">
    <source>
        <dbReference type="EMBL" id="KAE8355966.1"/>
    </source>
</evidence>
<dbReference type="AlphaFoldDB" id="A0A5N6ZGC3"/>
<reference evidence="3" key="1">
    <citation type="submission" date="2019-04" db="EMBL/GenBank/DDBJ databases">
        <title>Friends and foes A comparative genomics studyof 23 Aspergillus species from section Flavi.</title>
        <authorList>
            <consortium name="DOE Joint Genome Institute"/>
            <person name="Kjaerbolling I."/>
            <person name="Vesth T."/>
            <person name="Frisvad J.C."/>
            <person name="Nybo J.L."/>
            <person name="Theobald S."/>
            <person name="Kildgaard S."/>
            <person name="Isbrandt T."/>
            <person name="Kuo A."/>
            <person name="Sato A."/>
            <person name="Lyhne E.K."/>
            <person name="Kogle M.E."/>
            <person name="Wiebenga A."/>
            <person name="Kun R.S."/>
            <person name="Lubbers R.J."/>
            <person name="Makela M.R."/>
            <person name="Barry K."/>
            <person name="Chovatia M."/>
            <person name="Clum A."/>
            <person name="Daum C."/>
            <person name="Haridas S."/>
            <person name="He G."/>
            <person name="LaButti K."/>
            <person name="Lipzen A."/>
            <person name="Mondo S."/>
            <person name="Riley R."/>
            <person name="Salamov A."/>
            <person name="Simmons B.A."/>
            <person name="Magnuson J.K."/>
            <person name="Henrissat B."/>
            <person name="Mortensen U.H."/>
            <person name="Larsen T.O."/>
            <person name="Devries R.P."/>
            <person name="Grigoriev I.V."/>
            <person name="Machida M."/>
            <person name="Baker S.E."/>
            <person name="Andersen M.R."/>
        </authorList>
    </citation>
    <scope>NUCLEOTIDE SEQUENCE [LARGE SCALE GENOMIC DNA]</scope>
    <source>
        <strain evidence="3">CBS 553.77</strain>
    </source>
</reference>
<feature type="region of interest" description="Disordered" evidence="1">
    <location>
        <begin position="413"/>
        <end position="435"/>
    </location>
</feature>
<name>A0A5N6ZGC3_9EURO</name>
<dbReference type="Proteomes" id="UP000327118">
    <property type="component" value="Unassembled WGS sequence"/>
</dbReference>
<accession>A0A5N6ZGC3</accession>
<dbReference type="OrthoDB" id="3786931at2759"/>
<evidence type="ECO:0000256" key="1">
    <source>
        <dbReference type="SAM" id="MobiDB-lite"/>
    </source>
</evidence>
<evidence type="ECO:0000313" key="3">
    <source>
        <dbReference type="Proteomes" id="UP000327118"/>
    </source>
</evidence>
<keyword evidence="3" id="KW-1185">Reference proteome</keyword>
<protein>
    <submittedName>
        <fullName evidence="2">Uncharacterized protein</fullName>
    </submittedName>
</protein>